<dbReference type="EMBL" id="OZ034822">
    <property type="protein sequence ID" value="CAL1412655.1"/>
    <property type="molecule type" value="Genomic_DNA"/>
</dbReference>
<name>A0AAV2GTF9_9ROSI</name>
<keyword evidence="2" id="KW-1185">Reference proteome</keyword>
<accession>A0AAV2GTF9</accession>
<dbReference type="Proteomes" id="UP001497516">
    <property type="component" value="Chromosome 9"/>
</dbReference>
<proteinExistence type="predicted"/>
<evidence type="ECO:0000313" key="1">
    <source>
        <dbReference type="EMBL" id="CAL1412655.1"/>
    </source>
</evidence>
<evidence type="ECO:0000313" key="2">
    <source>
        <dbReference type="Proteomes" id="UP001497516"/>
    </source>
</evidence>
<sequence>MNPGGRFISASHLTARLPHENPRPRTITPDLDPRYPHVSLGAPCSTRCCPDPLGAAPNPTTLGLVDPPRFVGGAVAFIDGRWLPLVSIAKLPHAPPRAWIAWSLVFRNSSPLF</sequence>
<reference evidence="1 2" key="1">
    <citation type="submission" date="2024-04" db="EMBL/GenBank/DDBJ databases">
        <authorList>
            <person name="Fracassetti M."/>
        </authorList>
    </citation>
    <scope>NUCLEOTIDE SEQUENCE [LARGE SCALE GENOMIC DNA]</scope>
</reference>
<dbReference type="AlphaFoldDB" id="A0AAV2GTF9"/>
<protein>
    <submittedName>
        <fullName evidence="1">Uncharacterized protein</fullName>
    </submittedName>
</protein>
<gene>
    <name evidence="1" type="ORF">LTRI10_LOCUS51931</name>
</gene>
<organism evidence="1 2">
    <name type="scientific">Linum trigynum</name>
    <dbReference type="NCBI Taxonomy" id="586398"/>
    <lineage>
        <taxon>Eukaryota</taxon>
        <taxon>Viridiplantae</taxon>
        <taxon>Streptophyta</taxon>
        <taxon>Embryophyta</taxon>
        <taxon>Tracheophyta</taxon>
        <taxon>Spermatophyta</taxon>
        <taxon>Magnoliopsida</taxon>
        <taxon>eudicotyledons</taxon>
        <taxon>Gunneridae</taxon>
        <taxon>Pentapetalae</taxon>
        <taxon>rosids</taxon>
        <taxon>fabids</taxon>
        <taxon>Malpighiales</taxon>
        <taxon>Linaceae</taxon>
        <taxon>Linum</taxon>
    </lineage>
</organism>